<dbReference type="PANTHER" id="PTHR48449:SF1">
    <property type="entry name" value="DUF1985 DOMAIN-CONTAINING PROTEIN"/>
    <property type="match status" value="1"/>
</dbReference>
<feature type="region of interest" description="Disordered" evidence="4">
    <location>
        <begin position="452"/>
        <end position="472"/>
    </location>
</feature>
<dbReference type="Gramene" id="evm.model.05.1471">
    <property type="protein sequence ID" value="cds.evm.model.05.1471"/>
    <property type="gene ID" value="evm.TU.05.1471"/>
</dbReference>
<dbReference type="GO" id="GO:0008234">
    <property type="term" value="F:cysteine-type peptidase activity"/>
    <property type="evidence" value="ECO:0007669"/>
    <property type="project" value="InterPro"/>
</dbReference>
<evidence type="ECO:0000313" key="7">
    <source>
        <dbReference type="EnsemblPlants" id="cds.evm.model.05.1471"/>
    </source>
</evidence>
<feature type="region of interest" description="Disordered" evidence="4">
    <location>
        <begin position="28"/>
        <end position="61"/>
    </location>
</feature>
<dbReference type="Proteomes" id="UP000596661">
    <property type="component" value="Chromosome 5"/>
</dbReference>
<feature type="domain" description="DUF1985" evidence="6">
    <location>
        <begin position="161"/>
        <end position="292"/>
    </location>
</feature>
<evidence type="ECO:0000256" key="3">
    <source>
        <dbReference type="ARBA" id="ARBA00022801"/>
    </source>
</evidence>
<dbReference type="Gene3D" id="3.40.395.10">
    <property type="entry name" value="Adenoviral Proteinase, Chain A"/>
    <property type="match status" value="1"/>
</dbReference>
<feature type="compositionally biased region" description="Low complexity" evidence="4">
    <location>
        <begin position="30"/>
        <end position="41"/>
    </location>
</feature>
<dbReference type="InterPro" id="IPR003653">
    <property type="entry name" value="Peptidase_C48_C"/>
</dbReference>
<keyword evidence="8" id="KW-1185">Reference proteome</keyword>
<dbReference type="AlphaFoldDB" id="A0A803PLH1"/>
<keyword evidence="2" id="KW-0645">Protease</keyword>
<reference evidence="7" key="1">
    <citation type="submission" date="2018-11" db="EMBL/GenBank/DDBJ databases">
        <authorList>
            <person name="Grassa J C."/>
        </authorList>
    </citation>
    <scope>NUCLEOTIDE SEQUENCE [LARGE SCALE GENOMIC DNA]</scope>
</reference>
<dbReference type="EMBL" id="UZAU01000542">
    <property type="status" value="NOT_ANNOTATED_CDS"/>
    <property type="molecule type" value="Genomic_DNA"/>
</dbReference>
<evidence type="ECO:0000259" key="5">
    <source>
        <dbReference type="Pfam" id="PF02902"/>
    </source>
</evidence>
<reference evidence="7" key="2">
    <citation type="submission" date="2021-03" db="UniProtKB">
        <authorList>
            <consortium name="EnsemblPlants"/>
        </authorList>
    </citation>
    <scope>IDENTIFICATION</scope>
</reference>
<proteinExistence type="inferred from homology"/>
<name>A0A803PLH1_CANSA</name>
<accession>A0A803PLH1</accession>
<evidence type="ECO:0000259" key="6">
    <source>
        <dbReference type="Pfam" id="PF09331"/>
    </source>
</evidence>
<comment type="similarity">
    <text evidence="1">Belongs to the peptidase C48 family.</text>
</comment>
<dbReference type="EnsemblPlants" id="evm.model.05.1471">
    <property type="protein sequence ID" value="cds.evm.model.05.1471"/>
    <property type="gene ID" value="evm.TU.05.1471"/>
</dbReference>
<protein>
    <recommendedName>
        <fullName evidence="9">Ubiquitin-like protease family profile domain-containing protein</fullName>
    </recommendedName>
</protein>
<sequence length="794" mass="90339">MAILRSSSSPSPLPLSDCGATEKDLSMCVPGGSKPSSSGKSEGFAAKKKRNKEKIVEKGKASEDDRVVKRVRKCAALDSDSEDELDMDIFNGAKLWEYYFKPEDKFIGKITFYPNSKVDFIEVIKKKLTSEQLVLFRETCFGHFLDMSTVSMQAQLIHASLYREVHQNNEREIWFRFRNDIVIFSVAEFGLISGLKCTGDMDYSKYANNTNEFAERYFYDQTVTYGGVESRFLSRNFKDDGFAVKMVVLYFVTNCLLSKGKDKKVHAGFLILIGSGEFNSYPWGKLSYDYTFHGLRVGLKSKQMQKKRDLDIKEKEKDLLDLSEFEWYGLSVSDDDFVGPAMPKKVVKGKTSGVQNMSEKVAKDVLEGVSNSILKDMKDSLAVISDHQKTIIDTRLLEFKKTIEENFLEFEKFIKSYIDCKIEDGLKVYLDMRFEVLKNLIAGRSESVAYDDFSGDDTDEDFDPETKDDKKVKEQDTAVTENIVVHSENVDANIDVASEVVGGENNILKKEIVGVAADSNIAQLFNDNAPMEFDDGGQVGDKGGDDAGVADKKAMGRQATDDSITPFVMDIINEKMDDIEKDKSNEKDKVLVVEPIQSFGSPSAGVSKEIREIKGQFEFSSGLMDVPLCVRQDAFDEWNNKFLKRYHYTEKSFDFVVAKINHKMWFYDLLTPGRNMSCSHIDVLFYYLRKKIKYDQSIKLKDNTTDCYFATQIFELKDIDMSKGLFRGKREYDPLDIFIVQGLPQQTHSDCGIFIFKYSEYFAHGLIEDIPNPLDVKFVRNKICVELFVHGMAK</sequence>
<evidence type="ECO:0000256" key="4">
    <source>
        <dbReference type="SAM" id="MobiDB-lite"/>
    </source>
</evidence>
<evidence type="ECO:0000313" key="8">
    <source>
        <dbReference type="Proteomes" id="UP000596661"/>
    </source>
</evidence>
<dbReference type="Pfam" id="PF02902">
    <property type="entry name" value="Peptidase_C48"/>
    <property type="match status" value="1"/>
</dbReference>
<feature type="compositionally biased region" description="Acidic residues" evidence="4">
    <location>
        <begin position="453"/>
        <end position="463"/>
    </location>
</feature>
<dbReference type="InterPro" id="IPR015410">
    <property type="entry name" value="DUF1985"/>
</dbReference>
<organism evidence="7 8">
    <name type="scientific">Cannabis sativa</name>
    <name type="common">Hemp</name>
    <name type="synonym">Marijuana</name>
    <dbReference type="NCBI Taxonomy" id="3483"/>
    <lineage>
        <taxon>Eukaryota</taxon>
        <taxon>Viridiplantae</taxon>
        <taxon>Streptophyta</taxon>
        <taxon>Embryophyta</taxon>
        <taxon>Tracheophyta</taxon>
        <taxon>Spermatophyta</taxon>
        <taxon>Magnoliopsida</taxon>
        <taxon>eudicotyledons</taxon>
        <taxon>Gunneridae</taxon>
        <taxon>Pentapetalae</taxon>
        <taxon>rosids</taxon>
        <taxon>fabids</taxon>
        <taxon>Rosales</taxon>
        <taxon>Cannabaceae</taxon>
        <taxon>Cannabis</taxon>
    </lineage>
</organism>
<dbReference type="SUPFAM" id="SSF54001">
    <property type="entry name" value="Cysteine proteinases"/>
    <property type="match status" value="1"/>
</dbReference>
<evidence type="ECO:0008006" key="9">
    <source>
        <dbReference type="Google" id="ProtNLM"/>
    </source>
</evidence>
<dbReference type="Pfam" id="PF09331">
    <property type="entry name" value="DUF1985"/>
    <property type="match status" value="1"/>
</dbReference>
<keyword evidence="3" id="KW-0378">Hydrolase</keyword>
<dbReference type="InterPro" id="IPR038765">
    <property type="entry name" value="Papain-like_cys_pep_sf"/>
</dbReference>
<dbReference type="PANTHER" id="PTHR48449">
    <property type="entry name" value="DUF1985 DOMAIN-CONTAINING PROTEIN"/>
    <property type="match status" value="1"/>
</dbReference>
<evidence type="ECO:0000256" key="2">
    <source>
        <dbReference type="ARBA" id="ARBA00022670"/>
    </source>
</evidence>
<dbReference type="OMA" id="NNEREIW"/>
<feature type="domain" description="Ubiquitin-like protease family profile" evidence="5">
    <location>
        <begin position="731"/>
        <end position="786"/>
    </location>
</feature>
<dbReference type="GO" id="GO:0006508">
    <property type="term" value="P:proteolysis"/>
    <property type="evidence" value="ECO:0007669"/>
    <property type="project" value="UniProtKB-KW"/>
</dbReference>
<evidence type="ECO:0000256" key="1">
    <source>
        <dbReference type="ARBA" id="ARBA00005234"/>
    </source>
</evidence>